<reference evidence="8 9" key="1">
    <citation type="submission" date="2016-07" db="EMBL/GenBank/DDBJ databases">
        <title>Pervasive Adenine N6-methylation of Active Genes in Fungi.</title>
        <authorList>
            <consortium name="DOE Joint Genome Institute"/>
            <person name="Mondo S.J."/>
            <person name="Dannebaum R.O."/>
            <person name="Kuo R.C."/>
            <person name="Labutti K."/>
            <person name="Haridas S."/>
            <person name="Kuo A."/>
            <person name="Salamov A."/>
            <person name="Ahrendt S.R."/>
            <person name="Lipzen A."/>
            <person name="Sullivan W."/>
            <person name="Andreopoulos W.B."/>
            <person name="Clum A."/>
            <person name="Lindquist E."/>
            <person name="Daum C."/>
            <person name="Ramamoorthy G.K."/>
            <person name="Gryganskyi A."/>
            <person name="Culley D."/>
            <person name="Magnuson J.K."/>
            <person name="James T.Y."/>
            <person name="O'Malley M.A."/>
            <person name="Stajich J.E."/>
            <person name="Spatafora J.W."/>
            <person name="Visel A."/>
            <person name="Grigoriev I.V."/>
        </authorList>
    </citation>
    <scope>NUCLEOTIDE SEQUENCE [LARGE SCALE GENOMIC DNA]</scope>
    <source>
        <strain evidence="8 9">CBS 115471</strain>
    </source>
</reference>
<proteinExistence type="inferred from homology"/>
<organism evidence="8 9">
    <name type="scientific">Clohesyomyces aquaticus</name>
    <dbReference type="NCBI Taxonomy" id="1231657"/>
    <lineage>
        <taxon>Eukaryota</taxon>
        <taxon>Fungi</taxon>
        <taxon>Dikarya</taxon>
        <taxon>Ascomycota</taxon>
        <taxon>Pezizomycotina</taxon>
        <taxon>Dothideomycetes</taxon>
        <taxon>Pleosporomycetidae</taxon>
        <taxon>Pleosporales</taxon>
        <taxon>Lindgomycetaceae</taxon>
        <taxon>Clohesyomyces</taxon>
    </lineage>
</organism>
<evidence type="ECO:0000256" key="1">
    <source>
        <dbReference type="ARBA" id="ARBA00007870"/>
    </source>
</evidence>
<keyword evidence="4" id="KW-0560">Oxidoreductase</keyword>
<dbReference type="SUPFAM" id="SSF51735">
    <property type="entry name" value="NAD(P)-binding Rossmann-fold domains"/>
    <property type="match status" value="1"/>
</dbReference>
<evidence type="ECO:0000313" key="8">
    <source>
        <dbReference type="EMBL" id="ORY10710.1"/>
    </source>
</evidence>
<dbReference type="InterPro" id="IPR003710">
    <property type="entry name" value="ApbA"/>
</dbReference>
<dbReference type="STRING" id="1231657.A0A1Y1ZKC0"/>
<dbReference type="EMBL" id="MCFA01000069">
    <property type="protein sequence ID" value="ORY10710.1"/>
    <property type="molecule type" value="Genomic_DNA"/>
</dbReference>
<dbReference type="Pfam" id="PF08546">
    <property type="entry name" value="ApbA_C"/>
    <property type="match status" value="1"/>
</dbReference>
<dbReference type="EC" id="1.1.1.169" evidence="2"/>
<dbReference type="Gene3D" id="1.10.1040.10">
    <property type="entry name" value="N-(1-d-carboxylethyl)-l-norvaline Dehydrogenase, domain 2"/>
    <property type="match status" value="1"/>
</dbReference>
<evidence type="ECO:0000256" key="2">
    <source>
        <dbReference type="ARBA" id="ARBA00013014"/>
    </source>
</evidence>
<evidence type="ECO:0000256" key="5">
    <source>
        <dbReference type="ARBA" id="ARBA00032024"/>
    </source>
</evidence>
<dbReference type="SUPFAM" id="SSF48179">
    <property type="entry name" value="6-phosphogluconate dehydrogenase C-terminal domain-like"/>
    <property type="match status" value="1"/>
</dbReference>
<dbReference type="NCBIfam" id="TIGR00745">
    <property type="entry name" value="apbA_panE"/>
    <property type="match status" value="1"/>
</dbReference>
<dbReference type="InterPro" id="IPR013752">
    <property type="entry name" value="KPA_reductase"/>
</dbReference>
<evidence type="ECO:0000256" key="3">
    <source>
        <dbReference type="ARBA" id="ARBA00022857"/>
    </source>
</evidence>
<dbReference type="PANTHER" id="PTHR43765:SF2">
    <property type="entry name" value="2-DEHYDROPANTOATE 2-REDUCTASE"/>
    <property type="match status" value="1"/>
</dbReference>
<evidence type="ECO:0000256" key="4">
    <source>
        <dbReference type="ARBA" id="ARBA00023002"/>
    </source>
</evidence>
<dbReference type="Gene3D" id="3.40.50.720">
    <property type="entry name" value="NAD(P)-binding Rossmann-like Domain"/>
    <property type="match status" value="1"/>
</dbReference>
<protein>
    <recommendedName>
        <fullName evidence="2">2-dehydropantoate 2-reductase</fullName>
        <ecNumber evidence="2">1.1.1.169</ecNumber>
    </recommendedName>
    <alternativeName>
        <fullName evidence="5">Ketopantoate reductase</fullName>
    </alternativeName>
</protein>
<dbReference type="InterPro" id="IPR013332">
    <property type="entry name" value="KPR_N"/>
</dbReference>
<accession>A0A1Y1ZKC0</accession>
<feature type="domain" description="Ketopantoate reductase C-terminal" evidence="7">
    <location>
        <begin position="203"/>
        <end position="336"/>
    </location>
</feature>
<evidence type="ECO:0000313" key="9">
    <source>
        <dbReference type="Proteomes" id="UP000193144"/>
    </source>
</evidence>
<dbReference type="Pfam" id="PF02558">
    <property type="entry name" value="ApbA"/>
    <property type="match status" value="1"/>
</dbReference>
<dbReference type="PANTHER" id="PTHR43765">
    <property type="entry name" value="2-DEHYDROPANTOATE 2-REDUCTASE-RELATED"/>
    <property type="match status" value="1"/>
</dbReference>
<dbReference type="InterPro" id="IPR013328">
    <property type="entry name" value="6PGD_dom2"/>
</dbReference>
<feature type="domain" description="Ketopantoate reductase N-terminal" evidence="6">
    <location>
        <begin position="6"/>
        <end position="163"/>
    </location>
</feature>
<dbReference type="GO" id="GO:0050661">
    <property type="term" value="F:NADP binding"/>
    <property type="evidence" value="ECO:0007669"/>
    <property type="project" value="TreeGrafter"/>
</dbReference>
<sequence length="363" mass="39969">MSPSQIHILGLGNLGKLLAHSLRRNHPELPITLLFHRPSLAEEWNQAGQCIEIVRNTKADKQNGFRTEMVSEKKDQIENLVVATKTHSTVQAIQPIRERLRPTSTLLFLQNGIGTIDEATKRLFPLPSSRPNYLAGIFNHGVYATSQFSSVHIGLASAFIGPAPSNYQGTVCKSSQPPAGFLAQKIVECPELNASHVTHQQLLHIQLQKLAVNAVINPLTSIFGCLNGELFQSAAIRELINRVVAEISAVILVILSQQNEPLDHILQERFSQSNLKEVVCEIGEQTAQNISSMRQDYLAGRKTEIDYINGYIVKKGTDLGVQCPANAMIVALVQNKRSIYEAQISDVFFGDSIMSSTMMGVGH</sequence>
<keyword evidence="9" id="KW-1185">Reference proteome</keyword>
<evidence type="ECO:0000259" key="6">
    <source>
        <dbReference type="Pfam" id="PF02558"/>
    </source>
</evidence>
<dbReference type="InterPro" id="IPR050838">
    <property type="entry name" value="Ketopantoate_reductase"/>
</dbReference>
<dbReference type="GO" id="GO:0005739">
    <property type="term" value="C:mitochondrion"/>
    <property type="evidence" value="ECO:0007669"/>
    <property type="project" value="TreeGrafter"/>
</dbReference>
<dbReference type="InterPro" id="IPR036291">
    <property type="entry name" value="NAD(P)-bd_dom_sf"/>
</dbReference>
<dbReference type="OrthoDB" id="73846at2759"/>
<comment type="caution">
    <text evidence="8">The sequence shown here is derived from an EMBL/GenBank/DDBJ whole genome shotgun (WGS) entry which is preliminary data.</text>
</comment>
<comment type="similarity">
    <text evidence="1">Belongs to the ketopantoate reductase family.</text>
</comment>
<dbReference type="AlphaFoldDB" id="A0A1Y1ZKC0"/>
<dbReference type="GO" id="GO:0008677">
    <property type="term" value="F:2-dehydropantoate 2-reductase activity"/>
    <property type="evidence" value="ECO:0007669"/>
    <property type="project" value="UniProtKB-EC"/>
</dbReference>
<dbReference type="InterPro" id="IPR008927">
    <property type="entry name" value="6-PGluconate_DH-like_C_sf"/>
</dbReference>
<name>A0A1Y1ZKC0_9PLEO</name>
<keyword evidence="3" id="KW-0521">NADP</keyword>
<dbReference type="Proteomes" id="UP000193144">
    <property type="component" value="Unassembled WGS sequence"/>
</dbReference>
<dbReference type="GO" id="GO:0015940">
    <property type="term" value="P:pantothenate biosynthetic process"/>
    <property type="evidence" value="ECO:0007669"/>
    <property type="project" value="InterPro"/>
</dbReference>
<gene>
    <name evidence="8" type="ORF">BCR34DRAFT_588366</name>
</gene>
<evidence type="ECO:0000259" key="7">
    <source>
        <dbReference type="Pfam" id="PF08546"/>
    </source>
</evidence>